<keyword evidence="2" id="KW-0012">Acyltransferase</keyword>
<dbReference type="PANTHER" id="PTHR43451">
    <property type="entry name" value="ACETYLTRANSFERASE (GNAT) FAMILY PROTEIN"/>
    <property type="match status" value="1"/>
</dbReference>
<dbReference type="EMBL" id="JBAKAZ010000025">
    <property type="protein sequence ID" value="MEL0629591.1"/>
    <property type="molecule type" value="Genomic_DNA"/>
</dbReference>
<sequence>MATQITELFYQAVHAVDSSIYSVPQKNAWAPKPINYKQWRERLAIKKPFVIFDNQLVIGFIELEEDGHIDCLYVHPQYQGLGVATQLVTYVIAQAKNRGLTALYVEASIVAKSLFEQCYFTVTKQNTIIRNDISLINFSMYRVLT</sequence>
<proteinExistence type="predicted"/>
<dbReference type="GO" id="GO:0016746">
    <property type="term" value="F:acyltransferase activity"/>
    <property type="evidence" value="ECO:0007669"/>
    <property type="project" value="UniProtKB-KW"/>
</dbReference>
<evidence type="ECO:0000313" key="2">
    <source>
        <dbReference type="EMBL" id="MEL0629591.1"/>
    </source>
</evidence>
<dbReference type="InterPro" id="IPR052564">
    <property type="entry name" value="N-acetyltrans/Recomb-assoc"/>
</dbReference>
<dbReference type="Proteomes" id="UP001369082">
    <property type="component" value="Unassembled WGS sequence"/>
</dbReference>
<evidence type="ECO:0000259" key="1">
    <source>
        <dbReference type="PROSITE" id="PS51186"/>
    </source>
</evidence>
<dbReference type="Gene3D" id="3.40.630.30">
    <property type="match status" value="1"/>
</dbReference>
<accession>A0ABU9GQJ8</accession>
<feature type="domain" description="N-acetyltransferase" evidence="1">
    <location>
        <begin position="7"/>
        <end position="145"/>
    </location>
</feature>
<dbReference type="Pfam" id="PF13673">
    <property type="entry name" value="Acetyltransf_10"/>
    <property type="match status" value="1"/>
</dbReference>
<dbReference type="CDD" id="cd04301">
    <property type="entry name" value="NAT_SF"/>
    <property type="match status" value="1"/>
</dbReference>
<dbReference type="SUPFAM" id="SSF55729">
    <property type="entry name" value="Acyl-CoA N-acyltransferases (Nat)"/>
    <property type="match status" value="1"/>
</dbReference>
<comment type="caution">
    <text evidence="2">The sequence shown here is derived from an EMBL/GenBank/DDBJ whole genome shotgun (WGS) entry which is preliminary data.</text>
</comment>
<dbReference type="PROSITE" id="PS51186">
    <property type="entry name" value="GNAT"/>
    <property type="match status" value="1"/>
</dbReference>
<evidence type="ECO:0000313" key="3">
    <source>
        <dbReference type="Proteomes" id="UP001369082"/>
    </source>
</evidence>
<dbReference type="RefSeq" id="WP_341597653.1">
    <property type="nucleotide sequence ID" value="NZ_JBAKAZ010000025.1"/>
</dbReference>
<dbReference type="InterPro" id="IPR000182">
    <property type="entry name" value="GNAT_dom"/>
</dbReference>
<keyword evidence="2" id="KW-0808">Transferase</keyword>
<organism evidence="2 3">
    <name type="scientific">Psychromonas aquatilis</name>
    <dbReference type="NCBI Taxonomy" id="2005072"/>
    <lineage>
        <taxon>Bacteria</taxon>
        <taxon>Pseudomonadati</taxon>
        <taxon>Pseudomonadota</taxon>
        <taxon>Gammaproteobacteria</taxon>
        <taxon>Alteromonadales</taxon>
        <taxon>Psychromonadaceae</taxon>
        <taxon>Psychromonas</taxon>
    </lineage>
</organism>
<dbReference type="InterPro" id="IPR016181">
    <property type="entry name" value="Acyl_CoA_acyltransferase"/>
</dbReference>
<protein>
    <submittedName>
        <fullName evidence="2">GNAT family N-acetyltransferase</fullName>
        <ecNumber evidence="2">2.3.1.-</ecNumber>
    </submittedName>
</protein>
<reference evidence="2 3" key="1">
    <citation type="submission" date="2024-02" db="EMBL/GenBank/DDBJ databases">
        <title>Bacteria isolated from the canopy kelp, Nereocystis luetkeana.</title>
        <authorList>
            <person name="Pfister C.A."/>
            <person name="Younker I.T."/>
            <person name="Light S.H."/>
        </authorList>
    </citation>
    <scope>NUCLEOTIDE SEQUENCE [LARGE SCALE GENOMIC DNA]</scope>
    <source>
        <strain evidence="2 3">TI.1.05</strain>
    </source>
</reference>
<dbReference type="EC" id="2.3.1.-" evidence="2"/>
<name>A0ABU9GQJ8_9GAMM</name>
<dbReference type="PANTHER" id="PTHR43451:SF1">
    <property type="entry name" value="ACETYLTRANSFERASE"/>
    <property type="match status" value="1"/>
</dbReference>
<gene>
    <name evidence="2" type="ORF">V6256_08210</name>
</gene>
<keyword evidence="3" id="KW-1185">Reference proteome</keyword>